<sequence length="121" mass="13342">MGIVLKFKKKGPVGSFRKHPRKNRHPLRAITNSFLDEFRYGSSSPGQVNKLRDSNKELYELIAIVPKPDSLVQQVKAAETSMSKPAVSPNVGTCSSSNALKKVGGNKFKIIMKKKKEMVAA</sequence>
<accession>A0AAV1D3Y8</accession>
<name>A0AAV1D3Y8_OLDCO</name>
<organism evidence="1 2">
    <name type="scientific">Oldenlandia corymbosa var. corymbosa</name>
    <dbReference type="NCBI Taxonomy" id="529605"/>
    <lineage>
        <taxon>Eukaryota</taxon>
        <taxon>Viridiplantae</taxon>
        <taxon>Streptophyta</taxon>
        <taxon>Embryophyta</taxon>
        <taxon>Tracheophyta</taxon>
        <taxon>Spermatophyta</taxon>
        <taxon>Magnoliopsida</taxon>
        <taxon>eudicotyledons</taxon>
        <taxon>Gunneridae</taxon>
        <taxon>Pentapetalae</taxon>
        <taxon>asterids</taxon>
        <taxon>lamiids</taxon>
        <taxon>Gentianales</taxon>
        <taxon>Rubiaceae</taxon>
        <taxon>Rubioideae</taxon>
        <taxon>Spermacoceae</taxon>
        <taxon>Hedyotis-Oldenlandia complex</taxon>
        <taxon>Oldenlandia</taxon>
    </lineage>
</organism>
<protein>
    <submittedName>
        <fullName evidence="1">OLC1v1000848C1</fullName>
    </submittedName>
</protein>
<gene>
    <name evidence="1" type="ORF">OLC1_LOCUS11891</name>
</gene>
<proteinExistence type="predicted"/>
<dbReference type="AlphaFoldDB" id="A0AAV1D3Y8"/>
<keyword evidence="2" id="KW-1185">Reference proteome</keyword>
<evidence type="ECO:0000313" key="2">
    <source>
        <dbReference type="Proteomes" id="UP001161247"/>
    </source>
</evidence>
<dbReference type="Proteomes" id="UP001161247">
    <property type="component" value="Chromosome 4"/>
</dbReference>
<reference evidence="1" key="1">
    <citation type="submission" date="2023-03" db="EMBL/GenBank/DDBJ databases">
        <authorList>
            <person name="Julca I."/>
        </authorList>
    </citation>
    <scope>NUCLEOTIDE SEQUENCE</scope>
</reference>
<evidence type="ECO:0000313" key="1">
    <source>
        <dbReference type="EMBL" id="CAI9102559.1"/>
    </source>
</evidence>
<dbReference type="EMBL" id="OX459121">
    <property type="protein sequence ID" value="CAI9102559.1"/>
    <property type="molecule type" value="Genomic_DNA"/>
</dbReference>